<organism evidence="1">
    <name type="scientific">uncultured Caudovirales phage</name>
    <dbReference type="NCBI Taxonomy" id="2100421"/>
    <lineage>
        <taxon>Viruses</taxon>
        <taxon>Duplodnaviria</taxon>
        <taxon>Heunggongvirae</taxon>
        <taxon>Uroviricota</taxon>
        <taxon>Caudoviricetes</taxon>
        <taxon>Peduoviridae</taxon>
        <taxon>Maltschvirus</taxon>
        <taxon>Maltschvirus maltsch</taxon>
    </lineage>
</organism>
<evidence type="ECO:0000313" key="1">
    <source>
        <dbReference type="EMBL" id="CAB4154421.1"/>
    </source>
</evidence>
<reference evidence="1" key="1">
    <citation type="submission" date="2020-04" db="EMBL/GenBank/DDBJ databases">
        <authorList>
            <person name="Chiriac C."/>
            <person name="Salcher M."/>
            <person name="Ghai R."/>
            <person name="Kavagutti S V."/>
        </authorList>
    </citation>
    <scope>NUCLEOTIDE SEQUENCE</scope>
</reference>
<name>A0A6J5NAF3_9CAUD</name>
<dbReference type="EMBL" id="LR796623">
    <property type="protein sequence ID" value="CAB4154421.1"/>
    <property type="molecule type" value="Genomic_DNA"/>
</dbReference>
<proteinExistence type="predicted"/>
<sequence length="199" mass="21749">MAKPTAEGTAWELELPQPWASCVVLGKLEVANLFAPPAAELIGRRVTIVAGPVCKDLLWLIPMATGAPLPEAKKGWPRGAVGSAVLQGWLRTGRQGAIVEQVRPGDSTPFRRPKGLSGPYGWVLRLPSIKIQPRGIATTIRAGYWDLPAVQRHLLHYVDQHGEQGLNPEQAEQLRRLRERQEQYGRFEDTSGAAGIDPG</sequence>
<accession>A0A6J5NAF3</accession>
<protein>
    <submittedName>
        <fullName evidence="1">Uncharacterized protein</fullName>
    </submittedName>
</protein>
<gene>
    <name evidence="1" type="ORF">UFOVP650_4</name>
</gene>